<evidence type="ECO:0000313" key="2">
    <source>
        <dbReference type="Proteomes" id="UP000215059"/>
    </source>
</evidence>
<name>A0A235F937_9BACL</name>
<gene>
    <name evidence="1" type="ORF">CGZ90_11020</name>
</gene>
<comment type="caution">
    <text evidence="1">The sequence shown here is derived from an EMBL/GenBank/DDBJ whole genome shotgun (WGS) entry which is preliminary data.</text>
</comment>
<keyword evidence="2" id="KW-1185">Reference proteome</keyword>
<organism evidence="1 2">
    <name type="scientific">Fictibacillus aquaticus</name>
    <dbReference type="NCBI Taxonomy" id="2021314"/>
    <lineage>
        <taxon>Bacteria</taxon>
        <taxon>Bacillati</taxon>
        <taxon>Bacillota</taxon>
        <taxon>Bacilli</taxon>
        <taxon>Bacillales</taxon>
        <taxon>Fictibacillaceae</taxon>
        <taxon>Fictibacillus</taxon>
    </lineage>
</organism>
<protein>
    <submittedName>
        <fullName evidence="1">Uncharacterized protein</fullName>
    </submittedName>
</protein>
<reference evidence="1 2" key="1">
    <citation type="submission" date="2017-07" db="EMBL/GenBank/DDBJ databases">
        <title>Fictibacillus sp. nov. GDSW-R2A3 Genome sequencing and assembly.</title>
        <authorList>
            <person name="Mayilraj S."/>
        </authorList>
    </citation>
    <scope>NUCLEOTIDE SEQUENCE [LARGE SCALE GENOMIC DNA]</scope>
    <source>
        <strain evidence="1 2">GDSW-R2A3</strain>
    </source>
</reference>
<evidence type="ECO:0000313" key="1">
    <source>
        <dbReference type="EMBL" id="OYD57215.1"/>
    </source>
</evidence>
<proteinExistence type="predicted"/>
<dbReference type="EMBL" id="NOII01000003">
    <property type="protein sequence ID" value="OYD57215.1"/>
    <property type="molecule type" value="Genomic_DNA"/>
</dbReference>
<dbReference type="Proteomes" id="UP000215059">
    <property type="component" value="Unassembled WGS sequence"/>
</dbReference>
<dbReference type="AlphaFoldDB" id="A0A235F937"/>
<sequence length="91" mass="10261">MFAEFTKTSMGWELDGMVLHSLKDELQSAGGGGNRTMYGLTPSNVETVKLGKRKAQVYSLGVKKVWLIHKPSKKERNLEPAFYNKEEQKVS</sequence>
<accession>A0A235F937</accession>